<evidence type="ECO:0000256" key="1">
    <source>
        <dbReference type="SAM" id="MobiDB-lite"/>
    </source>
</evidence>
<proteinExistence type="predicted"/>
<gene>
    <name evidence="2" type="ORF">BVRB_017590</name>
</gene>
<organism evidence="2 3">
    <name type="scientific">Beta vulgaris subsp. vulgaris</name>
    <name type="common">Beet</name>
    <dbReference type="NCBI Taxonomy" id="3555"/>
    <lineage>
        <taxon>Eukaryota</taxon>
        <taxon>Viridiplantae</taxon>
        <taxon>Streptophyta</taxon>
        <taxon>Embryophyta</taxon>
        <taxon>Tracheophyta</taxon>
        <taxon>Spermatophyta</taxon>
        <taxon>Magnoliopsida</taxon>
        <taxon>eudicotyledons</taxon>
        <taxon>Gunneridae</taxon>
        <taxon>Pentapetalae</taxon>
        <taxon>Caryophyllales</taxon>
        <taxon>Chenopodiaceae</taxon>
        <taxon>Betoideae</taxon>
        <taxon>Beta</taxon>
    </lineage>
</organism>
<sequence length="77" mass="9106">MQQLMPEPKISPFMKHKERKSTKQQTCNTIVDATTTTRRQQHQWNKKAKTAFKTFKHKPKQGSQWLRLRGSVRGDKP</sequence>
<dbReference type="Gramene" id="KMS64699">
    <property type="protein sequence ID" value="KMS64699"/>
    <property type="gene ID" value="BVRB_017590"/>
</dbReference>
<dbReference type="Proteomes" id="UP000035740">
    <property type="component" value="Unassembled WGS sequence"/>
</dbReference>
<name>A0A0J7YM15_BETVV</name>
<dbReference type="AlphaFoldDB" id="A0A0J7YM15"/>
<feature type="region of interest" description="Disordered" evidence="1">
    <location>
        <begin position="1"/>
        <end position="26"/>
    </location>
</feature>
<evidence type="ECO:0000313" key="3">
    <source>
        <dbReference type="Proteomes" id="UP000035740"/>
    </source>
</evidence>
<reference evidence="2 3" key="1">
    <citation type="journal article" date="2014" name="Nature">
        <title>The genome of the recently domesticated crop plant sugar beet (Beta vulgaris).</title>
        <authorList>
            <person name="Dohm J.C."/>
            <person name="Minoche A.E."/>
            <person name="Holtgrawe D."/>
            <person name="Capella-Gutierrez S."/>
            <person name="Zakrzewski F."/>
            <person name="Tafer H."/>
            <person name="Rupp O."/>
            <person name="Sorensen T.R."/>
            <person name="Stracke R."/>
            <person name="Reinhardt R."/>
            <person name="Goesmann A."/>
            <person name="Kraft T."/>
            <person name="Schulz B."/>
            <person name="Stadler P.F."/>
            <person name="Schmidt T."/>
            <person name="Gabaldon T."/>
            <person name="Lehrach H."/>
            <person name="Weisshaar B."/>
            <person name="Himmelbauer H."/>
        </authorList>
    </citation>
    <scope>NUCLEOTIDE SEQUENCE [LARGE SCALE GENOMIC DNA]</scope>
    <source>
        <tissue evidence="2">Taproot</tissue>
    </source>
</reference>
<accession>A0A0J7YM15</accession>
<evidence type="ECO:0000313" key="2">
    <source>
        <dbReference type="EMBL" id="KMS64699.1"/>
    </source>
</evidence>
<keyword evidence="3" id="KW-1185">Reference proteome</keyword>
<dbReference type="EMBL" id="KQ125193">
    <property type="protein sequence ID" value="KMS64699.1"/>
    <property type="molecule type" value="Genomic_DNA"/>
</dbReference>
<protein>
    <submittedName>
        <fullName evidence="2">Uncharacterized protein</fullName>
    </submittedName>
</protein>